<dbReference type="EMBL" id="LHYC01000040">
    <property type="protein sequence ID" value="KXB04916.1"/>
    <property type="molecule type" value="Genomic_DNA"/>
</dbReference>
<dbReference type="Proteomes" id="UP000070549">
    <property type="component" value="Unassembled WGS sequence"/>
</dbReference>
<name>A0A133VEP4_9EURY</name>
<feature type="non-terminal residue" evidence="5">
    <location>
        <position position="582"/>
    </location>
</feature>
<comment type="similarity">
    <text evidence="1">Belongs to the N(4)/N(6)-methyltransferase family.</text>
</comment>
<evidence type="ECO:0000313" key="6">
    <source>
        <dbReference type="Proteomes" id="UP000070549"/>
    </source>
</evidence>
<dbReference type="InterPro" id="IPR029063">
    <property type="entry name" value="SAM-dependent_MTases_sf"/>
</dbReference>
<dbReference type="GO" id="GO:0003677">
    <property type="term" value="F:DNA binding"/>
    <property type="evidence" value="ECO:0007669"/>
    <property type="project" value="InterPro"/>
</dbReference>
<dbReference type="Pfam" id="PF01555">
    <property type="entry name" value="N6_N4_Mtase"/>
    <property type="match status" value="1"/>
</dbReference>
<dbReference type="GO" id="GO:0032259">
    <property type="term" value="P:methylation"/>
    <property type="evidence" value="ECO:0007669"/>
    <property type="project" value="UniProtKB-KW"/>
</dbReference>
<dbReference type="GO" id="GO:0008170">
    <property type="term" value="F:N-methyltransferase activity"/>
    <property type="evidence" value="ECO:0007669"/>
    <property type="project" value="InterPro"/>
</dbReference>
<evidence type="ECO:0000256" key="3">
    <source>
        <dbReference type="ARBA" id="ARBA00022679"/>
    </source>
</evidence>
<proteinExistence type="inferred from homology"/>
<reference evidence="5 6" key="1">
    <citation type="journal article" date="2016" name="Sci. Rep.">
        <title>Metabolic traits of an uncultured archaeal lineage -MSBL1- from brine pools of the Red Sea.</title>
        <authorList>
            <person name="Mwirichia R."/>
            <person name="Alam I."/>
            <person name="Rashid M."/>
            <person name="Vinu M."/>
            <person name="Ba-Alawi W."/>
            <person name="Anthony Kamau A."/>
            <person name="Kamanda Ngugi D."/>
            <person name="Goker M."/>
            <person name="Klenk H.P."/>
            <person name="Bajic V."/>
            <person name="Stingl U."/>
        </authorList>
    </citation>
    <scope>NUCLEOTIDE SEQUENCE [LARGE SCALE GENOMIC DNA]</scope>
    <source>
        <strain evidence="5">SCGC-AAA382A03</strain>
    </source>
</reference>
<keyword evidence="6" id="KW-1185">Reference proteome</keyword>
<dbReference type="InterPro" id="IPR002052">
    <property type="entry name" value="DNA_methylase_N6_adenine_CS"/>
</dbReference>
<sequence length="582" mass="68622">MVIPESNGYDPKPIEEYFPIAQVNEIADKESKAKRYYRPVYTMHKWWARRLGSVFRTILLYSLADENMNVVKDEQKSLTEKKWSGDPEKLWDFYLEDVDFDGKIVLDPFFGGGTTIVEALRMGCNVIGKELNPVAWFVTKKEIEPVDPEKLDETFEKLKEAIAPEIKKYYETTCPECGEKADTMYYFWVKELNCRNCGTTISLFKDYRIAKNRSNNVEHKHKTICKNCGEAYKPGKNCPECGEEFNHKDYYHLLCPECGEIFGSPNYKEENTCPYCENKFNPKKDGNASGKYFTCKNCWQKNEIIKTIDEQGKPEERLWAVEYYCENCDKKGYKPAKEEDQDLYLKAKEKYEKKKEDLPIPQQEIPPGVKTRELNNHGYEYFKEMFNKRQLLSLGLLYREILNIEEKRIREALILVFSESLDYQNKFCTYERARNHSGHLFSKHAYHSRHMYVENNGFGIQFGRGTFKKTFKQTREGFQYQREPFEKYREEGETKEKKMSIDISRDKNDKIVCGDSSYLEIEDKTVDTVITDPPYFDNVMYSELSDFYYVWLRDALKDTYDCFNARYTPKSGEVVKNTTQGK</sequence>
<evidence type="ECO:0000259" key="4">
    <source>
        <dbReference type="Pfam" id="PF01555"/>
    </source>
</evidence>
<evidence type="ECO:0000256" key="1">
    <source>
        <dbReference type="ARBA" id="ARBA00006594"/>
    </source>
</evidence>
<dbReference type="InterPro" id="IPR002941">
    <property type="entry name" value="DNA_methylase_N4/N6"/>
</dbReference>
<accession>A0A133VEP4</accession>
<comment type="caution">
    <text evidence="5">The sequence shown here is derived from an EMBL/GenBank/DDBJ whole genome shotgun (WGS) entry which is preliminary data.</text>
</comment>
<dbReference type="SUPFAM" id="SSF53335">
    <property type="entry name" value="S-adenosyl-L-methionine-dependent methyltransferases"/>
    <property type="match status" value="2"/>
</dbReference>
<dbReference type="Gene3D" id="3.40.50.150">
    <property type="entry name" value="Vaccinia Virus protein VP39"/>
    <property type="match status" value="2"/>
</dbReference>
<gene>
    <name evidence="5" type="ORF">AKJ49_01580</name>
</gene>
<keyword evidence="3" id="KW-0808">Transferase</keyword>
<dbReference type="AlphaFoldDB" id="A0A133VEP4"/>
<keyword evidence="2" id="KW-0489">Methyltransferase</keyword>
<dbReference type="PROSITE" id="PS00092">
    <property type="entry name" value="N6_MTASE"/>
    <property type="match status" value="1"/>
</dbReference>
<protein>
    <recommendedName>
        <fullName evidence="4">DNA methylase N-4/N-6 domain-containing protein</fullName>
    </recommendedName>
</protein>
<evidence type="ECO:0000256" key="2">
    <source>
        <dbReference type="ARBA" id="ARBA00022603"/>
    </source>
</evidence>
<organism evidence="5 6">
    <name type="scientific">candidate division MSBL1 archaeon SCGC-AAA382A03</name>
    <dbReference type="NCBI Taxonomy" id="1698278"/>
    <lineage>
        <taxon>Archaea</taxon>
        <taxon>Methanobacteriati</taxon>
        <taxon>Methanobacteriota</taxon>
        <taxon>candidate division MSBL1</taxon>
    </lineage>
</organism>
<evidence type="ECO:0000313" key="5">
    <source>
        <dbReference type="EMBL" id="KXB04916.1"/>
    </source>
</evidence>
<feature type="domain" description="DNA methylase N-4/N-6" evidence="4">
    <location>
        <begin position="47"/>
        <end position="133"/>
    </location>
</feature>